<dbReference type="RefSeq" id="WP_078673363.1">
    <property type="nucleotide sequence ID" value="NZ_FUWZ01000011.1"/>
</dbReference>
<dbReference type="AlphaFoldDB" id="A0A1T4U6S1"/>
<accession>A0A1T4U6S1</accession>
<evidence type="ECO:0000313" key="1">
    <source>
        <dbReference type="EMBL" id="SKA48299.1"/>
    </source>
</evidence>
<gene>
    <name evidence="1" type="ORF">SAMN04488128_11114</name>
</gene>
<protein>
    <submittedName>
        <fullName evidence="1">Uncharacterized protein</fullName>
    </submittedName>
</protein>
<proteinExistence type="predicted"/>
<evidence type="ECO:0000313" key="2">
    <source>
        <dbReference type="Proteomes" id="UP000190367"/>
    </source>
</evidence>
<organism evidence="1 2">
    <name type="scientific">Chitinophaga eiseniae</name>
    <dbReference type="NCBI Taxonomy" id="634771"/>
    <lineage>
        <taxon>Bacteria</taxon>
        <taxon>Pseudomonadati</taxon>
        <taxon>Bacteroidota</taxon>
        <taxon>Chitinophagia</taxon>
        <taxon>Chitinophagales</taxon>
        <taxon>Chitinophagaceae</taxon>
        <taxon>Chitinophaga</taxon>
    </lineage>
</organism>
<sequence length="150" mass="17610">MIMYLKSFLNNEILRIENHLNTFLLKTSIASLVRKEVIYGRRNNFILHSLEGGKKEVFTFSISYTFKEDIEEKNGQRPNDITLSILLQINENKNCKINQEITFGTGLDDIVFKVVDIDNIADINFEQRFNFDELRKVFEVSILNFIKILQ</sequence>
<keyword evidence="2" id="KW-1185">Reference proteome</keyword>
<dbReference type="EMBL" id="FUWZ01000011">
    <property type="protein sequence ID" value="SKA48299.1"/>
    <property type="molecule type" value="Genomic_DNA"/>
</dbReference>
<name>A0A1T4U6S1_9BACT</name>
<dbReference type="Proteomes" id="UP000190367">
    <property type="component" value="Unassembled WGS sequence"/>
</dbReference>
<reference evidence="2" key="1">
    <citation type="submission" date="2017-02" db="EMBL/GenBank/DDBJ databases">
        <authorList>
            <person name="Varghese N."/>
            <person name="Submissions S."/>
        </authorList>
    </citation>
    <scope>NUCLEOTIDE SEQUENCE [LARGE SCALE GENOMIC DNA]</scope>
    <source>
        <strain evidence="2">DSM 22224</strain>
    </source>
</reference>